<accession>A0A080Z2J8</accession>
<reference evidence="2 3" key="1">
    <citation type="submission" date="2013-11" db="EMBL/GenBank/DDBJ databases">
        <title>The Genome Sequence of Phytophthora parasitica P1976.</title>
        <authorList>
            <consortium name="The Broad Institute Genomics Platform"/>
            <person name="Russ C."/>
            <person name="Tyler B."/>
            <person name="Panabieres F."/>
            <person name="Shan W."/>
            <person name="Tripathy S."/>
            <person name="Grunwald N."/>
            <person name="Machado M."/>
            <person name="Johnson C.S."/>
            <person name="Walker B."/>
            <person name="Young S."/>
            <person name="Zeng Q."/>
            <person name="Gargeya S."/>
            <person name="Fitzgerald M."/>
            <person name="Haas B."/>
            <person name="Abouelleil A."/>
            <person name="Allen A.W."/>
            <person name="Alvarado L."/>
            <person name="Arachchi H.M."/>
            <person name="Berlin A.M."/>
            <person name="Chapman S.B."/>
            <person name="Gainer-Dewar J."/>
            <person name="Goldberg J."/>
            <person name="Griggs A."/>
            <person name="Gujja S."/>
            <person name="Hansen M."/>
            <person name="Howarth C."/>
            <person name="Imamovic A."/>
            <person name="Ireland A."/>
            <person name="Larimer J."/>
            <person name="McCowan C."/>
            <person name="Murphy C."/>
            <person name="Pearson M."/>
            <person name="Poon T.W."/>
            <person name="Priest M."/>
            <person name="Roberts A."/>
            <person name="Saif S."/>
            <person name="Shea T."/>
            <person name="Sisk P."/>
            <person name="Sykes S."/>
            <person name="Wortman J."/>
            <person name="Nusbaum C."/>
            <person name="Birren B."/>
        </authorList>
    </citation>
    <scope>NUCLEOTIDE SEQUENCE [LARGE SCALE GENOMIC DNA]</scope>
    <source>
        <strain evidence="2 3">P1976</strain>
    </source>
</reference>
<name>A0A080Z2J8_PHYNI</name>
<dbReference type="EMBL" id="ANJA01003865">
    <property type="protein sequence ID" value="ETO60859.1"/>
    <property type="molecule type" value="Genomic_DNA"/>
</dbReference>
<comment type="caution">
    <text evidence="2">The sequence shown here is derived from an EMBL/GenBank/DDBJ whole genome shotgun (WGS) entry which is preliminary data.</text>
</comment>
<proteinExistence type="predicted"/>
<dbReference type="AlphaFoldDB" id="A0A080Z2J8"/>
<feature type="region of interest" description="Disordered" evidence="1">
    <location>
        <begin position="46"/>
        <end position="88"/>
    </location>
</feature>
<evidence type="ECO:0000256" key="1">
    <source>
        <dbReference type="SAM" id="MobiDB-lite"/>
    </source>
</evidence>
<protein>
    <submittedName>
        <fullName evidence="2">Uncharacterized protein</fullName>
    </submittedName>
</protein>
<evidence type="ECO:0000313" key="2">
    <source>
        <dbReference type="EMBL" id="ETO60859.1"/>
    </source>
</evidence>
<sequence length="110" mass="12091">MMQSLGIRELHRRVPIWFLVGSTVIKIEANRVWTLNKFIASCNTPSLHGPEEASHDGGHTLSPGSVPSLDGQDTTTNRVDDANTVDPRVARQSESMYILFNSQFSAAVPL</sequence>
<evidence type="ECO:0000313" key="3">
    <source>
        <dbReference type="Proteomes" id="UP000028582"/>
    </source>
</evidence>
<gene>
    <name evidence="2" type="ORF">F444_21006</name>
</gene>
<feature type="compositionally biased region" description="Basic and acidic residues" evidence="1">
    <location>
        <begin position="49"/>
        <end position="58"/>
    </location>
</feature>
<dbReference type="Proteomes" id="UP000028582">
    <property type="component" value="Unassembled WGS sequence"/>
</dbReference>
<organism evidence="2 3">
    <name type="scientific">Phytophthora nicotianae P1976</name>
    <dbReference type="NCBI Taxonomy" id="1317066"/>
    <lineage>
        <taxon>Eukaryota</taxon>
        <taxon>Sar</taxon>
        <taxon>Stramenopiles</taxon>
        <taxon>Oomycota</taxon>
        <taxon>Peronosporomycetes</taxon>
        <taxon>Peronosporales</taxon>
        <taxon>Peronosporaceae</taxon>
        <taxon>Phytophthora</taxon>
    </lineage>
</organism>